<organism evidence="2 3">
    <name type="scientific">Coniochaeta ligniaria NRRL 30616</name>
    <dbReference type="NCBI Taxonomy" id="1408157"/>
    <lineage>
        <taxon>Eukaryota</taxon>
        <taxon>Fungi</taxon>
        <taxon>Dikarya</taxon>
        <taxon>Ascomycota</taxon>
        <taxon>Pezizomycotina</taxon>
        <taxon>Sordariomycetes</taxon>
        <taxon>Sordariomycetidae</taxon>
        <taxon>Coniochaetales</taxon>
        <taxon>Coniochaetaceae</taxon>
        <taxon>Coniochaeta</taxon>
    </lineage>
</organism>
<dbReference type="EMBL" id="KV875108">
    <property type="protein sequence ID" value="OIW23123.1"/>
    <property type="molecule type" value="Genomic_DNA"/>
</dbReference>
<evidence type="ECO:0000313" key="2">
    <source>
        <dbReference type="EMBL" id="OIW23123.1"/>
    </source>
</evidence>
<accession>A0A1J7I6Y0</accession>
<evidence type="ECO:0000256" key="1">
    <source>
        <dbReference type="SAM" id="MobiDB-lite"/>
    </source>
</evidence>
<feature type="compositionally biased region" description="Acidic residues" evidence="1">
    <location>
        <begin position="165"/>
        <end position="175"/>
    </location>
</feature>
<dbReference type="Proteomes" id="UP000182658">
    <property type="component" value="Unassembled WGS sequence"/>
</dbReference>
<keyword evidence="3" id="KW-1185">Reference proteome</keyword>
<proteinExistence type="predicted"/>
<gene>
    <name evidence="2" type="ORF">CONLIGDRAFT_686894</name>
</gene>
<feature type="region of interest" description="Disordered" evidence="1">
    <location>
        <begin position="127"/>
        <end position="199"/>
    </location>
</feature>
<dbReference type="InParanoid" id="A0A1J7I6Y0"/>
<sequence>MASRLLRMLDNCEKNLWSDLQVQTGQVPRQNLCRDKPHNCTCFHPDLSARNHSAVDLLHELTRHTVLLSSTQRYSRPICSVAHRQNFDPDEFANAVAVSLFAFSSITHPYSRKESVNQRISGSQSIALSDEAPTASTKRPASKRARSNFIDLAKATEKEPPKKDDDEDDHEDFEAEDSRRSENGDHPWFQEREPIIARR</sequence>
<evidence type="ECO:0000313" key="3">
    <source>
        <dbReference type="Proteomes" id="UP000182658"/>
    </source>
</evidence>
<protein>
    <submittedName>
        <fullName evidence="2">Uncharacterized protein</fullName>
    </submittedName>
</protein>
<feature type="compositionally biased region" description="Basic and acidic residues" evidence="1">
    <location>
        <begin position="154"/>
        <end position="164"/>
    </location>
</feature>
<reference evidence="2 3" key="1">
    <citation type="submission" date="2016-10" db="EMBL/GenBank/DDBJ databases">
        <title>Draft genome sequence of Coniochaeta ligniaria NRRL30616, a lignocellulolytic fungus for bioabatement of inhibitors in plant biomass hydrolysates.</title>
        <authorList>
            <consortium name="DOE Joint Genome Institute"/>
            <person name="Jimenez D.J."/>
            <person name="Hector R.E."/>
            <person name="Riley R."/>
            <person name="Sun H."/>
            <person name="Grigoriev I.V."/>
            <person name="Van Elsas J.D."/>
            <person name="Nichols N.N."/>
        </authorList>
    </citation>
    <scope>NUCLEOTIDE SEQUENCE [LARGE SCALE GENOMIC DNA]</scope>
    <source>
        <strain evidence="2 3">NRRL 30616</strain>
    </source>
</reference>
<name>A0A1J7I6Y0_9PEZI</name>
<dbReference type="AlphaFoldDB" id="A0A1J7I6Y0"/>
<feature type="compositionally biased region" description="Basic and acidic residues" evidence="1">
    <location>
        <begin position="176"/>
        <end position="199"/>
    </location>
</feature>